<dbReference type="RefSeq" id="XP_027609263.1">
    <property type="nucleotide sequence ID" value="XM_027753462.1"/>
</dbReference>
<organism evidence="1 2">
    <name type="scientific">Sparassis crispa</name>
    <dbReference type="NCBI Taxonomy" id="139825"/>
    <lineage>
        <taxon>Eukaryota</taxon>
        <taxon>Fungi</taxon>
        <taxon>Dikarya</taxon>
        <taxon>Basidiomycota</taxon>
        <taxon>Agaricomycotina</taxon>
        <taxon>Agaricomycetes</taxon>
        <taxon>Polyporales</taxon>
        <taxon>Sparassidaceae</taxon>
        <taxon>Sparassis</taxon>
    </lineage>
</organism>
<dbReference type="Proteomes" id="UP000287166">
    <property type="component" value="Unassembled WGS sequence"/>
</dbReference>
<sequence>MAIISCWLDEDDLETHKWLVFCGCPCWFITSLKPLSTGASLMCQQAQNPLLSLDLPTNDPLYVKPLSKRAWKELQLLLDDDKEYGDLFDAYTIPQLELALPHVEPSSPVARMTTLTLHRGRSQDHLAPAPWPASQPRTPIRCSPVHRPVCARSPQ</sequence>
<comment type="caution">
    <text evidence="1">The sequence shown here is derived from an EMBL/GenBank/DDBJ whole genome shotgun (WGS) entry which is preliminary data.</text>
</comment>
<dbReference type="AlphaFoldDB" id="A0A401G838"/>
<name>A0A401G838_9APHY</name>
<gene>
    <name evidence="1" type="ORF">SCP_0112350</name>
</gene>
<reference evidence="1 2" key="1">
    <citation type="journal article" date="2018" name="Sci. Rep.">
        <title>Genome sequence of the cauliflower mushroom Sparassis crispa (Hanabiratake) and its association with beneficial usage.</title>
        <authorList>
            <person name="Kiyama R."/>
            <person name="Furutani Y."/>
            <person name="Kawaguchi K."/>
            <person name="Nakanishi T."/>
        </authorList>
    </citation>
    <scope>NUCLEOTIDE SEQUENCE [LARGE SCALE GENOMIC DNA]</scope>
</reference>
<dbReference type="InParanoid" id="A0A401G838"/>
<protein>
    <submittedName>
        <fullName evidence="1">Uncharacterized protein</fullName>
    </submittedName>
</protein>
<proteinExistence type="predicted"/>
<dbReference type="GeneID" id="38775267"/>
<dbReference type="EMBL" id="BFAD01000001">
    <property type="protein sequence ID" value="GBE78350.1"/>
    <property type="molecule type" value="Genomic_DNA"/>
</dbReference>
<evidence type="ECO:0000313" key="2">
    <source>
        <dbReference type="Proteomes" id="UP000287166"/>
    </source>
</evidence>
<evidence type="ECO:0000313" key="1">
    <source>
        <dbReference type="EMBL" id="GBE78350.1"/>
    </source>
</evidence>
<accession>A0A401G838</accession>
<keyword evidence="2" id="KW-1185">Reference proteome</keyword>